<evidence type="ECO:0000313" key="1">
    <source>
        <dbReference type="EMBL" id="SDK73773.1"/>
    </source>
</evidence>
<sequence>MKRSPLPSMLTRRVILDGLAYLLKGGFWLRNSHLPTESHAVPTHFVGICVATSQQAETDDYVLAQLAALGIGRVRLDIGDDEMYVHQIRLLQRLLDAGVWVDIHLVQPFAMARQMLDIAVQTRWQQFVEQFLQQFATQIASVEIGNTINRKRWAGYHWQGFLLAWQIAHRLARQYGVKIVGPNIQDFEPLYNISALKQLQAERLLPDVHSNNLFVERVIEPELADHRIFQHRWTRCFRFNLIKKARLLQKIGADFGIPDLVSPVAFWAIYRIQRHLPDGAQKQADYVTRYFTLLAASGALQQANWGAMICHREGVINDGLDDARYPVLERVAYYKSADGELQDYQRNPSFLALRTVARWLNGADYIGPLATGNGLEIHQLRKYQKLVHVVWAINGRCAILDDIYADSSLRKAQFLSRNGQVAEQPLLITETPVYLMWDATEVVELHTSTPKLTETVIHAHIQDQHYYPVHEGQWRGMILADSPDQARRLWDAWQPSTLQAPAKDQALRHARNAIWPLPDPRTAGKKVTVKQPIHMYWHKTYLDRFKPSKAKRSWNGAMELLRRGVGTAMPLAYFERLGDTSLKQNFFICEYIAHDFSIGQAFSAFSQGAEAFEGVPASTIYQAFARFCLHMHASGIYFRDFSGGNILVSRQDEQLAFSLIDTARLRAYATPVPYAERMADLTRATHKLHWEGRRQFLTLYLGMTGRSLTWRTLLPFYLYDFKVSLKRTVGRKGMKRLLRYLKSLRT</sequence>
<keyword evidence="2" id="KW-1185">Reference proteome</keyword>
<dbReference type="SUPFAM" id="SSF51445">
    <property type="entry name" value="(Trans)glycosidases"/>
    <property type="match status" value="1"/>
</dbReference>
<keyword evidence="1" id="KW-0808">Transferase</keyword>
<keyword evidence="1" id="KW-0418">Kinase</keyword>
<organism evidence="1 2">
    <name type="scientific">Methylophilus rhizosphaerae</name>
    <dbReference type="NCBI Taxonomy" id="492660"/>
    <lineage>
        <taxon>Bacteria</taxon>
        <taxon>Pseudomonadati</taxon>
        <taxon>Pseudomonadota</taxon>
        <taxon>Betaproteobacteria</taxon>
        <taxon>Nitrosomonadales</taxon>
        <taxon>Methylophilaceae</taxon>
        <taxon>Methylophilus</taxon>
    </lineage>
</organism>
<dbReference type="Pfam" id="PF06293">
    <property type="entry name" value="Kdo"/>
    <property type="match status" value="1"/>
</dbReference>
<dbReference type="GO" id="GO:0016301">
    <property type="term" value="F:kinase activity"/>
    <property type="evidence" value="ECO:0007669"/>
    <property type="project" value="UniProtKB-KW"/>
</dbReference>
<protein>
    <submittedName>
        <fullName evidence="1">Lipopolysaccharide kinase (Kdo/WaaP) family protein</fullName>
    </submittedName>
</protein>
<gene>
    <name evidence="1" type="ORF">SAMN05192566_2298</name>
</gene>
<accession>A0A1G9ECG6</accession>
<evidence type="ECO:0000313" key="2">
    <source>
        <dbReference type="Proteomes" id="UP000198629"/>
    </source>
</evidence>
<dbReference type="Proteomes" id="UP000198629">
    <property type="component" value="Unassembled WGS sequence"/>
</dbReference>
<dbReference type="EMBL" id="FNFX01000004">
    <property type="protein sequence ID" value="SDK73773.1"/>
    <property type="molecule type" value="Genomic_DNA"/>
</dbReference>
<reference evidence="2" key="1">
    <citation type="submission" date="2016-10" db="EMBL/GenBank/DDBJ databases">
        <authorList>
            <person name="Varghese N."/>
            <person name="Submissions S."/>
        </authorList>
    </citation>
    <scope>NUCLEOTIDE SEQUENCE [LARGE SCALE GENOMIC DNA]</scope>
    <source>
        <strain evidence="2">CBMB127</strain>
    </source>
</reference>
<proteinExistence type="predicted"/>
<dbReference type="InterPro" id="IPR017853">
    <property type="entry name" value="GH"/>
</dbReference>
<dbReference type="RefSeq" id="WP_342670216.1">
    <property type="nucleotide sequence ID" value="NZ_FNFX01000004.1"/>
</dbReference>
<dbReference type="STRING" id="492660.SAMN05192566_2298"/>
<name>A0A1G9ECG6_9PROT</name>
<dbReference type="AlphaFoldDB" id="A0A1G9ECG6"/>